<evidence type="ECO:0000256" key="4">
    <source>
        <dbReference type="ARBA" id="ARBA00023015"/>
    </source>
</evidence>
<keyword evidence="7" id="KW-0539">Nucleus</keyword>
<evidence type="ECO:0000313" key="12">
    <source>
        <dbReference type="Proteomes" id="UP000230750"/>
    </source>
</evidence>
<feature type="region of interest" description="Disordered" evidence="9">
    <location>
        <begin position="136"/>
        <end position="156"/>
    </location>
</feature>
<feature type="compositionally biased region" description="Low complexity" evidence="9">
    <location>
        <begin position="211"/>
        <end position="224"/>
    </location>
</feature>
<dbReference type="SUPFAM" id="SSF47454">
    <property type="entry name" value="A DNA-binding domain in eukaryotic transcription factors"/>
    <property type="match status" value="1"/>
</dbReference>
<dbReference type="Proteomes" id="UP000230750">
    <property type="component" value="Unassembled WGS sequence"/>
</dbReference>
<evidence type="ECO:0000256" key="5">
    <source>
        <dbReference type="ARBA" id="ARBA00023125"/>
    </source>
</evidence>
<dbReference type="InterPro" id="IPR024874">
    <property type="entry name" value="Transcription_factor_Maf_fam"/>
</dbReference>
<sequence>MDALDLSGSKPADGKANTADSLVVVENAPKVHFVSTAQALTVLDSAGLLTPPLESPCSSFTSSVPPSPCQLSNPASSGIPSSPDEEKLPNNDFRWLQSHVPLSAPLIVAKENSILSQSLAQQEQTEVIDLRTVFPSTSTGKLPASDPGDDGSDKLGKPEAVEKCAEIRLESTTQMNNNSASAGKQLCIPIRRDRLKLELDLKKDFQNVHEPASPSSASSISSSSFDPGTPNSFDNDSFHFNNPGANVFDIFTDEELVFISVRDLNKRLRGCNKEDILRLKQRRRTLKNRGYAQSCRTKRLQQRLDLENEQIFLRAEVARLRGELELARQERDHYRRELGDLRKKVQRLVPGNPGSPE</sequence>
<evidence type="ECO:0000313" key="11">
    <source>
        <dbReference type="EMBL" id="PIK47324.1"/>
    </source>
</evidence>
<evidence type="ECO:0000256" key="3">
    <source>
        <dbReference type="ARBA" id="ARBA00022491"/>
    </source>
</evidence>
<name>A0A2G8KH49_STIJA</name>
<feature type="region of interest" description="Disordered" evidence="9">
    <location>
        <begin position="208"/>
        <end position="228"/>
    </location>
</feature>
<dbReference type="InterPro" id="IPR008917">
    <property type="entry name" value="TF_DNA-bd_sf"/>
</dbReference>
<keyword evidence="8" id="KW-0175">Coiled coil</keyword>
<dbReference type="OrthoDB" id="5974330at2759"/>
<evidence type="ECO:0000256" key="2">
    <source>
        <dbReference type="ARBA" id="ARBA00008500"/>
    </source>
</evidence>
<dbReference type="PANTHER" id="PTHR10129">
    <property type="entry name" value="TRANSCRIPTION FACTOR MAF"/>
    <property type="match status" value="1"/>
</dbReference>
<dbReference type="Gene3D" id="1.20.5.170">
    <property type="match status" value="1"/>
</dbReference>
<keyword evidence="5" id="KW-0238">DNA-binding</keyword>
<dbReference type="Pfam" id="PF03131">
    <property type="entry name" value="bZIP_Maf"/>
    <property type="match status" value="1"/>
</dbReference>
<dbReference type="FunFam" id="1.20.5.170:FF:000011">
    <property type="entry name" value="Transcription factor MafG, putative"/>
    <property type="match status" value="1"/>
</dbReference>
<dbReference type="CDD" id="cd14718">
    <property type="entry name" value="bZIP_Maf_large"/>
    <property type="match status" value="1"/>
</dbReference>
<dbReference type="InterPro" id="IPR046347">
    <property type="entry name" value="bZIP_sf"/>
</dbReference>
<comment type="similarity">
    <text evidence="2">Belongs to the bZIP family. Maf subfamily.</text>
</comment>
<dbReference type="InterPro" id="IPR004826">
    <property type="entry name" value="bZIP_Maf"/>
</dbReference>
<gene>
    <name evidence="11" type="ORF">BSL78_15824</name>
</gene>
<keyword evidence="3" id="KW-0678">Repressor</keyword>
<evidence type="ECO:0000256" key="1">
    <source>
        <dbReference type="ARBA" id="ARBA00004123"/>
    </source>
</evidence>
<dbReference type="GO" id="GO:0000978">
    <property type="term" value="F:RNA polymerase II cis-regulatory region sequence-specific DNA binding"/>
    <property type="evidence" value="ECO:0007669"/>
    <property type="project" value="TreeGrafter"/>
</dbReference>
<dbReference type="GO" id="GO:0005634">
    <property type="term" value="C:nucleus"/>
    <property type="evidence" value="ECO:0007669"/>
    <property type="project" value="UniProtKB-SubCell"/>
</dbReference>
<evidence type="ECO:0000259" key="10">
    <source>
        <dbReference type="PROSITE" id="PS50217"/>
    </source>
</evidence>
<accession>A0A2G8KH49</accession>
<feature type="region of interest" description="Disordered" evidence="9">
    <location>
        <begin position="55"/>
        <end position="90"/>
    </location>
</feature>
<feature type="compositionally biased region" description="Polar residues" evidence="9">
    <location>
        <begin position="56"/>
        <end position="80"/>
    </location>
</feature>
<feature type="coiled-coil region" evidence="8">
    <location>
        <begin position="310"/>
        <end position="344"/>
    </location>
</feature>
<dbReference type="SMART" id="SM00338">
    <property type="entry name" value="BRLZ"/>
    <property type="match status" value="1"/>
</dbReference>
<dbReference type="PROSITE" id="PS50217">
    <property type="entry name" value="BZIP"/>
    <property type="match status" value="1"/>
</dbReference>
<dbReference type="GO" id="GO:0000981">
    <property type="term" value="F:DNA-binding transcription factor activity, RNA polymerase II-specific"/>
    <property type="evidence" value="ECO:0007669"/>
    <property type="project" value="TreeGrafter"/>
</dbReference>
<dbReference type="InterPro" id="IPR004827">
    <property type="entry name" value="bZIP"/>
</dbReference>
<comment type="subcellular location">
    <subcellularLocation>
        <location evidence="1">Nucleus</location>
    </subcellularLocation>
</comment>
<dbReference type="STRING" id="307972.A0A2G8KH49"/>
<evidence type="ECO:0000256" key="6">
    <source>
        <dbReference type="ARBA" id="ARBA00023163"/>
    </source>
</evidence>
<proteinExistence type="inferred from homology"/>
<protein>
    <recommendedName>
        <fullName evidence="10">BZIP domain-containing protein</fullName>
    </recommendedName>
</protein>
<dbReference type="SUPFAM" id="SSF57959">
    <property type="entry name" value="Leucine zipper domain"/>
    <property type="match status" value="1"/>
</dbReference>
<comment type="caution">
    <text evidence="11">The sequence shown here is derived from an EMBL/GenBank/DDBJ whole genome shotgun (WGS) entry which is preliminary data.</text>
</comment>
<evidence type="ECO:0000256" key="7">
    <source>
        <dbReference type="ARBA" id="ARBA00023242"/>
    </source>
</evidence>
<dbReference type="PANTHER" id="PTHR10129:SF44">
    <property type="entry name" value="TRAFFIC JAM, ISOFORM C"/>
    <property type="match status" value="1"/>
</dbReference>
<dbReference type="EMBL" id="MRZV01000588">
    <property type="protein sequence ID" value="PIK47324.1"/>
    <property type="molecule type" value="Genomic_DNA"/>
</dbReference>
<keyword evidence="4" id="KW-0805">Transcription regulation</keyword>
<dbReference type="AlphaFoldDB" id="A0A2G8KH49"/>
<keyword evidence="12" id="KW-1185">Reference proteome</keyword>
<evidence type="ECO:0000256" key="8">
    <source>
        <dbReference type="SAM" id="Coils"/>
    </source>
</evidence>
<keyword evidence="6" id="KW-0804">Transcription</keyword>
<reference evidence="11 12" key="1">
    <citation type="journal article" date="2017" name="PLoS Biol.">
        <title>The sea cucumber genome provides insights into morphological evolution and visceral regeneration.</title>
        <authorList>
            <person name="Zhang X."/>
            <person name="Sun L."/>
            <person name="Yuan J."/>
            <person name="Sun Y."/>
            <person name="Gao Y."/>
            <person name="Zhang L."/>
            <person name="Li S."/>
            <person name="Dai H."/>
            <person name="Hamel J.F."/>
            <person name="Liu C."/>
            <person name="Yu Y."/>
            <person name="Liu S."/>
            <person name="Lin W."/>
            <person name="Guo K."/>
            <person name="Jin S."/>
            <person name="Xu P."/>
            <person name="Storey K.B."/>
            <person name="Huan P."/>
            <person name="Zhang T."/>
            <person name="Zhou Y."/>
            <person name="Zhang J."/>
            <person name="Lin C."/>
            <person name="Li X."/>
            <person name="Xing L."/>
            <person name="Huo D."/>
            <person name="Sun M."/>
            <person name="Wang L."/>
            <person name="Mercier A."/>
            <person name="Li F."/>
            <person name="Yang H."/>
            <person name="Xiang J."/>
        </authorList>
    </citation>
    <scope>NUCLEOTIDE SEQUENCE [LARGE SCALE GENOMIC DNA]</scope>
    <source>
        <strain evidence="11">Shaxun</strain>
        <tissue evidence="11">Muscle</tissue>
    </source>
</reference>
<feature type="domain" description="BZIP" evidence="10">
    <location>
        <begin position="278"/>
        <end position="341"/>
    </location>
</feature>
<evidence type="ECO:0000256" key="9">
    <source>
        <dbReference type="SAM" id="MobiDB-lite"/>
    </source>
</evidence>
<organism evidence="11 12">
    <name type="scientific">Stichopus japonicus</name>
    <name type="common">Sea cucumber</name>
    <dbReference type="NCBI Taxonomy" id="307972"/>
    <lineage>
        <taxon>Eukaryota</taxon>
        <taxon>Metazoa</taxon>
        <taxon>Echinodermata</taxon>
        <taxon>Eleutherozoa</taxon>
        <taxon>Echinozoa</taxon>
        <taxon>Holothuroidea</taxon>
        <taxon>Aspidochirotacea</taxon>
        <taxon>Aspidochirotida</taxon>
        <taxon>Stichopodidae</taxon>
        <taxon>Apostichopus</taxon>
    </lineage>
</organism>